<dbReference type="PRINTS" id="PR00605">
    <property type="entry name" value="CYTCHROMECIC"/>
</dbReference>
<dbReference type="PROSITE" id="PS51007">
    <property type="entry name" value="CYTC"/>
    <property type="match status" value="1"/>
</dbReference>
<comment type="cofactor">
    <cofactor evidence="1">
        <name>heme c</name>
        <dbReference type="ChEBI" id="CHEBI:61717"/>
    </cofactor>
</comment>
<evidence type="ECO:0000256" key="1">
    <source>
        <dbReference type="ARBA" id="ARBA00001926"/>
    </source>
</evidence>
<evidence type="ECO:0000313" key="12">
    <source>
        <dbReference type="Proteomes" id="UP000036938"/>
    </source>
</evidence>
<feature type="chain" id="PRO_5005553957" evidence="9">
    <location>
        <begin position="31"/>
        <end position="154"/>
    </location>
</feature>
<name>A0A0L1JUM2_9RHOB</name>
<evidence type="ECO:0000313" key="11">
    <source>
        <dbReference type="EMBL" id="KNG95402.1"/>
    </source>
</evidence>
<evidence type="ECO:0000256" key="3">
    <source>
        <dbReference type="ARBA" id="ARBA00022617"/>
    </source>
</evidence>
<evidence type="ECO:0000259" key="10">
    <source>
        <dbReference type="PROSITE" id="PS51007"/>
    </source>
</evidence>
<dbReference type="Gene3D" id="1.10.760.10">
    <property type="entry name" value="Cytochrome c-like domain"/>
    <property type="match status" value="1"/>
</dbReference>
<keyword evidence="5 8" id="KW-0479">Metal-binding</keyword>
<dbReference type="PANTHER" id="PTHR35008">
    <property type="entry name" value="BLL4482 PROTEIN-RELATED"/>
    <property type="match status" value="1"/>
</dbReference>
<dbReference type="EMBL" id="AQQZ01000001">
    <property type="protein sequence ID" value="KNG95402.1"/>
    <property type="molecule type" value="Genomic_DNA"/>
</dbReference>
<evidence type="ECO:0000256" key="6">
    <source>
        <dbReference type="ARBA" id="ARBA00022982"/>
    </source>
</evidence>
<dbReference type="GO" id="GO:0009055">
    <property type="term" value="F:electron transfer activity"/>
    <property type="evidence" value="ECO:0007669"/>
    <property type="project" value="InterPro"/>
</dbReference>
<keyword evidence="7 8" id="KW-0408">Iron</keyword>
<comment type="caution">
    <text evidence="11">The sequence shown here is derived from an EMBL/GenBank/DDBJ whole genome shotgun (WGS) entry which is preliminary data.</text>
</comment>
<dbReference type="InterPro" id="IPR051459">
    <property type="entry name" value="Cytochrome_c-type_DH"/>
</dbReference>
<dbReference type="STRING" id="1317121.ATO11_01995"/>
<accession>A0A0L1JUM2</accession>
<evidence type="ECO:0000256" key="7">
    <source>
        <dbReference type="ARBA" id="ARBA00023004"/>
    </source>
</evidence>
<evidence type="ECO:0000256" key="2">
    <source>
        <dbReference type="ARBA" id="ARBA00022448"/>
    </source>
</evidence>
<keyword evidence="12" id="KW-1185">Reference proteome</keyword>
<keyword evidence="4" id="KW-0679">Respiratory chain</keyword>
<dbReference type="Proteomes" id="UP000036938">
    <property type="component" value="Unassembled WGS sequence"/>
</dbReference>
<dbReference type="GO" id="GO:0005506">
    <property type="term" value="F:iron ion binding"/>
    <property type="evidence" value="ECO:0007669"/>
    <property type="project" value="InterPro"/>
</dbReference>
<organism evidence="11 12">
    <name type="scientific">Pseudaestuariivita atlantica</name>
    <dbReference type="NCBI Taxonomy" id="1317121"/>
    <lineage>
        <taxon>Bacteria</taxon>
        <taxon>Pseudomonadati</taxon>
        <taxon>Pseudomonadota</taxon>
        <taxon>Alphaproteobacteria</taxon>
        <taxon>Rhodobacterales</taxon>
        <taxon>Paracoccaceae</taxon>
        <taxon>Pseudaestuariivita</taxon>
    </lineage>
</organism>
<dbReference type="RefSeq" id="WP_050529135.1">
    <property type="nucleotide sequence ID" value="NZ_AQQZ01000001.1"/>
</dbReference>
<proteinExistence type="predicted"/>
<gene>
    <name evidence="11" type="ORF">ATO11_01995</name>
</gene>
<dbReference type="Pfam" id="PF00034">
    <property type="entry name" value="Cytochrom_C"/>
    <property type="match status" value="1"/>
</dbReference>
<sequence length="154" mass="16500">MRIVLALVAVMVLTLGALFWTGPVATTAQAAGAGTADIVAGERIYAESCASCHGANLEGQANWQSPDADGMLPAPPHDETGHTWHHADGLLFEYTKLGGAVLMQRMGIEMESGMPGFGDRLTDAQIHDVLAFIKSTWPDRIRDIQAERTRAEGQ</sequence>
<evidence type="ECO:0000256" key="4">
    <source>
        <dbReference type="ARBA" id="ARBA00022660"/>
    </source>
</evidence>
<dbReference type="InterPro" id="IPR008168">
    <property type="entry name" value="Cyt_C_IC"/>
</dbReference>
<dbReference type="AlphaFoldDB" id="A0A0L1JUM2"/>
<keyword evidence="6" id="KW-0249">Electron transport</keyword>
<keyword evidence="9" id="KW-0732">Signal</keyword>
<protein>
    <submittedName>
        <fullName evidence="11">Cytochrome C</fullName>
    </submittedName>
</protein>
<reference evidence="11 12" key="1">
    <citation type="journal article" date="2015" name="Int. J. Syst. Evol. Microbiol.">
        <title>Aestuariivita atlantica sp. nov., isolated from deep sea sediment of the Atlantic Ocean.</title>
        <authorList>
            <person name="Li G."/>
            <person name="Lai Q."/>
            <person name="Du Y."/>
            <person name="Liu X."/>
            <person name="Sun F."/>
            <person name="Shao Z."/>
        </authorList>
    </citation>
    <scope>NUCLEOTIDE SEQUENCE [LARGE SCALE GENOMIC DNA]</scope>
    <source>
        <strain evidence="11 12">22II-S11-z3</strain>
    </source>
</reference>
<evidence type="ECO:0000256" key="9">
    <source>
        <dbReference type="SAM" id="SignalP"/>
    </source>
</evidence>
<keyword evidence="3 8" id="KW-0349">Heme</keyword>
<dbReference type="SUPFAM" id="SSF46626">
    <property type="entry name" value="Cytochrome c"/>
    <property type="match status" value="1"/>
</dbReference>
<evidence type="ECO:0000256" key="5">
    <source>
        <dbReference type="ARBA" id="ARBA00022723"/>
    </source>
</evidence>
<dbReference type="InterPro" id="IPR036909">
    <property type="entry name" value="Cyt_c-like_dom_sf"/>
</dbReference>
<dbReference type="GO" id="GO:0020037">
    <property type="term" value="F:heme binding"/>
    <property type="evidence" value="ECO:0007669"/>
    <property type="project" value="InterPro"/>
</dbReference>
<feature type="signal peptide" evidence="9">
    <location>
        <begin position="1"/>
        <end position="30"/>
    </location>
</feature>
<keyword evidence="2" id="KW-0813">Transport</keyword>
<dbReference type="OrthoDB" id="9811281at2"/>
<evidence type="ECO:0000256" key="8">
    <source>
        <dbReference type="PROSITE-ProRule" id="PRU00433"/>
    </source>
</evidence>
<dbReference type="PATRIC" id="fig|1317121.7.peg.401"/>
<dbReference type="PANTHER" id="PTHR35008:SF4">
    <property type="entry name" value="BLL4482 PROTEIN"/>
    <property type="match status" value="1"/>
</dbReference>
<feature type="domain" description="Cytochrome c" evidence="10">
    <location>
        <begin position="36"/>
        <end position="137"/>
    </location>
</feature>
<dbReference type="InterPro" id="IPR009056">
    <property type="entry name" value="Cyt_c-like_dom"/>
</dbReference>